<dbReference type="Pfam" id="PF01359">
    <property type="entry name" value="Transposase_1"/>
    <property type="match status" value="1"/>
</dbReference>
<name>A0A9X6NQ67_HYPEX</name>
<dbReference type="InterPro" id="IPR052709">
    <property type="entry name" value="Transposase-MT_Hybrid"/>
</dbReference>
<proteinExistence type="predicted"/>
<dbReference type="Gene3D" id="3.30.420.10">
    <property type="entry name" value="Ribonuclease H-like superfamily/Ribonuclease H"/>
    <property type="match status" value="1"/>
</dbReference>
<comment type="caution">
    <text evidence="1">The sequence shown here is derived from an EMBL/GenBank/DDBJ whole genome shotgun (WGS) entry which is preliminary data.</text>
</comment>
<evidence type="ECO:0000313" key="2">
    <source>
        <dbReference type="Proteomes" id="UP000192578"/>
    </source>
</evidence>
<organism evidence="1 2">
    <name type="scientific">Hypsibius exemplaris</name>
    <name type="common">Freshwater tardigrade</name>
    <dbReference type="NCBI Taxonomy" id="2072580"/>
    <lineage>
        <taxon>Eukaryota</taxon>
        <taxon>Metazoa</taxon>
        <taxon>Ecdysozoa</taxon>
        <taxon>Tardigrada</taxon>
        <taxon>Eutardigrada</taxon>
        <taxon>Parachela</taxon>
        <taxon>Hypsibioidea</taxon>
        <taxon>Hypsibiidae</taxon>
        <taxon>Hypsibius</taxon>
    </lineage>
</organism>
<dbReference type="PANTHER" id="PTHR46060">
    <property type="entry name" value="MARINER MOS1 TRANSPOSASE-LIKE PROTEIN"/>
    <property type="match status" value="1"/>
</dbReference>
<evidence type="ECO:0000313" key="1">
    <source>
        <dbReference type="EMBL" id="OWA54761.1"/>
    </source>
</evidence>
<accession>A0A9X6NQ67</accession>
<dbReference type="InterPro" id="IPR036397">
    <property type="entry name" value="RNaseH_sf"/>
</dbReference>
<dbReference type="InterPro" id="IPR001888">
    <property type="entry name" value="Transposase_1"/>
</dbReference>
<dbReference type="EMBL" id="MTYJ01000454">
    <property type="protein sequence ID" value="OWA54761.1"/>
    <property type="molecule type" value="Genomic_DNA"/>
</dbReference>
<gene>
    <name evidence="1" type="ORF">BV898_19158</name>
</gene>
<evidence type="ECO:0008006" key="3">
    <source>
        <dbReference type="Google" id="ProtNLM"/>
    </source>
</evidence>
<keyword evidence="2" id="KW-1185">Reference proteome</keyword>
<protein>
    <recommendedName>
        <fullName evidence="3">Mariner Mos1 transposase</fullName>
    </recommendedName>
</protein>
<sequence>MVSRYGGEDGKRLKEIVTGDEMWAFYYDPLTKRQSMQWINKEESRPTKVRRGRSTKKMMYIIFFNYSGIGSCSRLIPIQERRTINSTFYVKNCLKKLLAKLRKKRGKIGLRDLKLHHDNASIHKSDLSTAFLAEKN</sequence>
<reference evidence="2" key="1">
    <citation type="submission" date="2017-01" db="EMBL/GenBank/DDBJ databases">
        <title>Comparative genomics of anhydrobiosis in the tardigrade Hypsibius dujardini.</title>
        <authorList>
            <person name="Yoshida Y."/>
            <person name="Koutsovoulos G."/>
            <person name="Laetsch D."/>
            <person name="Stevens L."/>
            <person name="Kumar S."/>
            <person name="Horikawa D."/>
            <person name="Ishino K."/>
            <person name="Komine S."/>
            <person name="Tomita M."/>
            <person name="Blaxter M."/>
            <person name="Arakawa K."/>
        </authorList>
    </citation>
    <scope>NUCLEOTIDE SEQUENCE [LARGE SCALE GENOMIC DNA]</scope>
    <source>
        <strain evidence="2">Z151</strain>
    </source>
</reference>
<dbReference type="PANTHER" id="PTHR46060:SF1">
    <property type="entry name" value="MARINER MOS1 TRANSPOSASE-LIKE PROTEIN"/>
    <property type="match status" value="1"/>
</dbReference>
<dbReference type="OrthoDB" id="10018757at2759"/>
<dbReference type="Proteomes" id="UP000192578">
    <property type="component" value="Unassembled WGS sequence"/>
</dbReference>
<dbReference type="GO" id="GO:0003676">
    <property type="term" value="F:nucleic acid binding"/>
    <property type="evidence" value="ECO:0007669"/>
    <property type="project" value="InterPro"/>
</dbReference>
<dbReference type="AlphaFoldDB" id="A0A9X6NQ67"/>